<dbReference type="PANTHER" id="PTHR48083">
    <property type="entry name" value="MEDIUM-CHAIN SPECIFIC ACYL-COA DEHYDROGENASE, MITOCHONDRIAL-RELATED"/>
    <property type="match status" value="1"/>
</dbReference>
<keyword evidence="8" id="KW-0274">FAD</keyword>
<dbReference type="GO" id="GO:0050660">
    <property type="term" value="F:flavin adenine dinucleotide binding"/>
    <property type="evidence" value="ECO:0007669"/>
    <property type="project" value="InterPro"/>
</dbReference>
<evidence type="ECO:0000256" key="14">
    <source>
        <dbReference type="ARBA" id="ARBA00040622"/>
    </source>
</evidence>
<keyword evidence="9" id="KW-0276">Fatty acid metabolism</keyword>
<dbReference type="Pfam" id="PF02770">
    <property type="entry name" value="Acyl-CoA_dh_M"/>
    <property type="match status" value="1"/>
</dbReference>
<keyword evidence="10" id="KW-0560">Oxidoreductase</keyword>
<gene>
    <name evidence="26" type="ORF">BWQ96_01883</name>
</gene>
<feature type="domain" description="Acyl-CoA dehydrogenase/oxidase C-terminal" evidence="22">
    <location>
        <begin position="637"/>
        <end position="785"/>
    </location>
</feature>
<evidence type="ECO:0000256" key="21">
    <source>
        <dbReference type="ARBA" id="ARBA00049140"/>
    </source>
</evidence>
<accession>A0A2V3J252</accession>
<protein>
    <recommendedName>
        <fullName evidence="14">Acyl-CoA dehydrogenase family member 11</fullName>
    </recommendedName>
</protein>
<dbReference type="Pfam" id="PF02771">
    <property type="entry name" value="Acyl-CoA_dh_N"/>
    <property type="match status" value="1"/>
</dbReference>
<dbReference type="Gene3D" id="3.30.200.20">
    <property type="entry name" value="Phosphorylase Kinase, domain 1"/>
    <property type="match status" value="1"/>
</dbReference>
<evidence type="ECO:0000256" key="13">
    <source>
        <dbReference type="ARBA" id="ARBA00023140"/>
    </source>
</evidence>
<dbReference type="EMBL" id="NBIV01000014">
    <property type="protein sequence ID" value="PXF48423.1"/>
    <property type="molecule type" value="Genomic_DNA"/>
</dbReference>
<comment type="catalytic activity">
    <reaction evidence="20">
        <text>hexacosanoyl-CoA + oxidized [electron-transfer flavoprotein] + H(+) = (2E)-hexacosenoyl-CoA + reduced [electron-transfer flavoprotein]</text>
        <dbReference type="Rhea" id="RHEA:48216"/>
        <dbReference type="Rhea" id="RHEA-COMP:10685"/>
        <dbReference type="Rhea" id="RHEA-COMP:10686"/>
        <dbReference type="ChEBI" id="CHEBI:15378"/>
        <dbReference type="ChEBI" id="CHEBI:57692"/>
        <dbReference type="ChEBI" id="CHEBI:58307"/>
        <dbReference type="ChEBI" id="CHEBI:64868"/>
        <dbReference type="ChEBI" id="CHEBI:74281"/>
    </reaction>
    <physiologicalReaction direction="left-to-right" evidence="20">
        <dbReference type="Rhea" id="RHEA:48217"/>
    </physiologicalReaction>
</comment>
<dbReference type="Gene3D" id="1.10.540.10">
    <property type="entry name" value="Acyl-CoA dehydrogenase/oxidase, N-terminal domain"/>
    <property type="match status" value="1"/>
</dbReference>
<dbReference type="InterPro" id="IPR037069">
    <property type="entry name" value="AcylCoA_DH/ox_N_sf"/>
</dbReference>
<evidence type="ECO:0000259" key="24">
    <source>
        <dbReference type="Pfam" id="PF02770"/>
    </source>
</evidence>
<evidence type="ECO:0000256" key="16">
    <source>
        <dbReference type="ARBA" id="ARBA00047443"/>
    </source>
</evidence>
<comment type="catalytic activity">
    <reaction evidence="19">
        <text>tricosanoyl-CoA + oxidized [electron-transfer flavoprotein] + H(+) = (2E)-tricosenoyl-CoA + reduced [electron-transfer flavoprotein]</text>
        <dbReference type="Rhea" id="RHEA:48220"/>
        <dbReference type="Rhea" id="RHEA-COMP:10685"/>
        <dbReference type="Rhea" id="RHEA-COMP:10686"/>
        <dbReference type="ChEBI" id="CHEBI:15378"/>
        <dbReference type="ChEBI" id="CHEBI:57692"/>
        <dbReference type="ChEBI" id="CHEBI:58307"/>
        <dbReference type="ChEBI" id="CHEBI:90118"/>
        <dbReference type="ChEBI" id="CHEBI:90119"/>
    </reaction>
    <physiologicalReaction direction="left-to-right" evidence="19">
        <dbReference type="Rhea" id="RHEA:48221"/>
    </physiologicalReaction>
</comment>
<comment type="catalytic activity">
    <reaction evidence="17">
        <text>docosanoyl-CoA + oxidized [electron-transfer flavoprotein] + H(+) = (2E)-docosenoyl-CoA + reduced [electron-transfer flavoprotein]</text>
        <dbReference type="Rhea" id="RHEA:47228"/>
        <dbReference type="Rhea" id="RHEA-COMP:10685"/>
        <dbReference type="Rhea" id="RHEA-COMP:10686"/>
        <dbReference type="ChEBI" id="CHEBI:15378"/>
        <dbReference type="ChEBI" id="CHEBI:57692"/>
        <dbReference type="ChEBI" id="CHEBI:58307"/>
        <dbReference type="ChEBI" id="CHEBI:65059"/>
        <dbReference type="ChEBI" id="CHEBI:74692"/>
    </reaction>
    <physiologicalReaction direction="left-to-right" evidence="17">
        <dbReference type="Rhea" id="RHEA:47229"/>
    </physiologicalReaction>
</comment>
<dbReference type="InterPro" id="IPR009100">
    <property type="entry name" value="AcylCoA_DH/oxidase_NM_dom_sf"/>
</dbReference>
<comment type="catalytic activity">
    <reaction evidence="18">
        <text>tetracosanoyl-CoA + oxidized [electron-transfer flavoprotein] + H(+) = (2E)-tetracosenoyl-CoA + reduced [electron-transfer flavoprotein]</text>
        <dbReference type="Rhea" id="RHEA:47232"/>
        <dbReference type="Rhea" id="RHEA-COMP:10685"/>
        <dbReference type="Rhea" id="RHEA-COMP:10686"/>
        <dbReference type="ChEBI" id="CHEBI:15378"/>
        <dbReference type="ChEBI" id="CHEBI:57692"/>
        <dbReference type="ChEBI" id="CHEBI:58307"/>
        <dbReference type="ChEBI" id="CHEBI:65052"/>
        <dbReference type="ChEBI" id="CHEBI:74693"/>
    </reaction>
    <physiologicalReaction direction="left-to-right" evidence="18">
        <dbReference type="Rhea" id="RHEA:47233"/>
    </physiologicalReaction>
</comment>
<evidence type="ECO:0000256" key="1">
    <source>
        <dbReference type="ARBA" id="ARBA00001974"/>
    </source>
</evidence>
<dbReference type="SUPFAM" id="SSF56112">
    <property type="entry name" value="Protein kinase-like (PK-like)"/>
    <property type="match status" value="1"/>
</dbReference>
<dbReference type="GO" id="GO:0003995">
    <property type="term" value="F:acyl-CoA dehydrogenase activity"/>
    <property type="evidence" value="ECO:0007669"/>
    <property type="project" value="TreeGrafter"/>
</dbReference>
<dbReference type="Gene3D" id="3.90.1200.10">
    <property type="match status" value="1"/>
</dbReference>
<dbReference type="STRING" id="448386.A0A2V3J252"/>
<comment type="function">
    <text evidence="15">Acyl-CoA dehydrogenase, that exhibits maximal activity towards saturated C22-CoA. Probably participates in beta-oxydation and energy production but could also play a role in the metabolism of specific fatty acids to control fatty acids composition of cellular lipids in brain.</text>
</comment>
<comment type="cofactor">
    <cofactor evidence="1">
        <name>FAD</name>
        <dbReference type="ChEBI" id="CHEBI:57692"/>
    </cofactor>
</comment>
<evidence type="ECO:0000256" key="20">
    <source>
        <dbReference type="ARBA" id="ARBA00048399"/>
    </source>
</evidence>
<comment type="caution">
    <text evidence="26">The sequence shown here is derived from an EMBL/GenBank/DDBJ whole genome shotgun (WGS) entry which is preliminary data.</text>
</comment>
<dbReference type="InterPro" id="IPR036250">
    <property type="entry name" value="AcylCo_DH-like_C"/>
</dbReference>
<evidence type="ECO:0000256" key="3">
    <source>
        <dbReference type="ARBA" id="ARBA00004325"/>
    </source>
</evidence>
<dbReference type="InterPro" id="IPR002575">
    <property type="entry name" value="Aminoglycoside_PTrfase"/>
</dbReference>
<comment type="catalytic activity">
    <reaction evidence="21">
        <text>eicosanoyl-CoA + oxidized [electron-transfer flavoprotein] + H(+) = (2E)-eicosenoyl-CoA + reduced [electron-transfer flavoprotein]</text>
        <dbReference type="Rhea" id="RHEA:47236"/>
        <dbReference type="Rhea" id="RHEA-COMP:10685"/>
        <dbReference type="Rhea" id="RHEA-COMP:10686"/>
        <dbReference type="ChEBI" id="CHEBI:15378"/>
        <dbReference type="ChEBI" id="CHEBI:57380"/>
        <dbReference type="ChEBI" id="CHEBI:57692"/>
        <dbReference type="ChEBI" id="CHEBI:58307"/>
        <dbReference type="ChEBI" id="CHEBI:74691"/>
    </reaction>
    <physiologicalReaction direction="left-to-right" evidence="21">
        <dbReference type="Rhea" id="RHEA:47237"/>
    </physiologicalReaction>
</comment>
<name>A0A2V3J252_9FLOR</name>
<comment type="subcellular location">
    <subcellularLocation>
        <location evidence="3">Mitochondrion membrane</location>
    </subcellularLocation>
    <subcellularLocation>
        <location evidence="2">Peroxisome</location>
    </subcellularLocation>
</comment>
<dbReference type="SUPFAM" id="SSF47203">
    <property type="entry name" value="Acyl-CoA dehydrogenase C-terminal domain-like"/>
    <property type="match status" value="1"/>
</dbReference>
<dbReference type="Gene3D" id="2.40.110.10">
    <property type="entry name" value="Butyryl-CoA Dehydrogenase, subunit A, domain 2"/>
    <property type="match status" value="1"/>
</dbReference>
<evidence type="ECO:0000256" key="8">
    <source>
        <dbReference type="ARBA" id="ARBA00022827"/>
    </source>
</evidence>
<dbReference type="Pfam" id="PF01636">
    <property type="entry name" value="APH"/>
    <property type="match status" value="1"/>
</dbReference>
<keyword evidence="7" id="KW-0285">Flavoprotein</keyword>
<comment type="subunit">
    <text evidence="6">Homodimer.</text>
</comment>
<organism evidence="26 27">
    <name type="scientific">Gracilariopsis chorda</name>
    <dbReference type="NCBI Taxonomy" id="448386"/>
    <lineage>
        <taxon>Eukaryota</taxon>
        <taxon>Rhodophyta</taxon>
        <taxon>Florideophyceae</taxon>
        <taxon>Rhodymeniophycidae</taxon>
        <taxon>Gracilariales</taxon>
        <taxon>Gracilariaceae</taxon>
        <taxon>Gracilariopsis</taxon>
    </lineage>
</organism>
<dbReference type="SUPFAM" id="SSF56645">
    <property type="entry name" value="Acyl-CoA dehydrogenase NM domain-like"/>
    <property type="match status" value="1"/>
</dbReference>
<evidence type="ECO:0000256" key="7">
    <source>
        <dbReference type="ARBA" id="ARBA00022630"/>
    </source>
</evidence>
<evidence type="ECO:0000256" key="11">
    <source>
        <dbReference type="ARBA" id="ARBA00023098"/>
    </source>
</evidence>
<dbReference type="GO" id="GO:0005777">
    <property type="term" value="C:peroxisome"/>
    <property type="evidence" value="ECO:0007669"/>
    <property type="project" value="UniProtKB-SubCell"/>
</dbReference>
<evidence type="ECO:0000256" key="2">
    <source>
        <dbReference type="ARBA" id="ARBA00004275"/>
    </source>
</evidence>
<dbReference type="CDD" id="cd05154">
    <property type="entry name" value="ACAD10_11_N-like"/>
    <property type="match status" value="1"/>
</dbReference>
<evidence type="ECO:0000256" key="12">
    <source>
        <dbReference type="ARBA" id="ARBA00023136"/>
    </source>
</evidence>
<keyword evidence="27" id="KW-1185">Reference proteome</keyword>
<dbReference type="PANTHER" id="PTHR48083:SF13">
    <property type="entry name" value="ACYL-COA DEHYDROGENASE FAMILY MEMBER 11"/>
    <property type="match status" value="1"/>
</dbReference>
<comment type="pathway">
    <text evidence="4">Lipid metabolism; fatty acid beta-oxidation.</text>
</comment>
<evidence type="ECO:0000259" key="22">
    <source>
        <dbReference type="Pfam" id="PF00441"/>
    </source>
</evidence>
<feature type="domain" description="Aminoglycoside phosphotransferase" evidence="23">
    <location>
        <begin position="46"/>
        <end position="279"/>
    </location>
</feature>
<feature type="domain" description="Acyl-CoA dehydrogenase/oxidase N-terminal" evidence="25">
    <location>
        <begin position="398"/>
        <end position="516"/>
    </location>
</feature>
<dbReference type="GO" id="GO:0031966">
    <property type="term" value="C:mitochondrial membrane"/>
    <property type="evidence" value="ECO:0007669"/>
    <property type="project" value="UniProtKB-SubCell"/>
</dbReference>
<keyword evidence="13" id="KW-0576">Peroxisome</keyword>
<evidence type="ECO:0000256" key="18">
    <source>
        <dbReference type="ARBA" id="ARBA00048086"/>
    </source>
</evidence>
<feature type="domain" description="Acyl-CoA oxidase/dehydrogenase middle" evidence="24">
    <location>
        <begin position="520"/>
        <end position="624"/>
    </location>
</feature>
<dbReference type="Gene3D" id="1.20.140.10">
    <property type="entry name" value="Butyryl-CoA Dehydrogenase, subunit A, domain 3"/>
    <property type="match status" value="1"/>
</dbReference>
<evidence type="ECO:0000256" key="4">
    <source>
        <dbReference type="ARBA" id="ARBA00005005"/>
    </source>
</evidence>
<dbReference type="InterPro" id="IPR011009">
    <property type="entry name" value="Kinase-like_dom_sf"/>
</dbReference>
<dbReference type="OrthoDB" id="434771at2759"/>
<dbReference type="Pfam" id="PF00441">
    <property type="entry name" value="Acyl-CoA_dh_1"/>
    <property type="match status" value="1"/>
</dbReference>
<comment type="similarity">
    <text evidence="5">Belongs to the acyl-CoA dehydrogenase family.</text>
</comment>
<dbReference type="InterPro" id="IPR041726">
    <property type="entry name" value="ACAD10_11_N"/>
</dbReference>
<evidence type="ECO:0000313" key="27">
    <source>
        <dbReference type="Proteomes" id="UP000247409"/>
    </source>
</evidence>
<sequence>MVAEEHPYPSLDQTQCARLLSWASSGGVAPLSELGLSPSCSQIEAVQFDHGQSNPTYSVSVMHSNDPNRQFRFVVRSKPRGKLLKGAHRIDREFRVLAALSSSPVPVPQVYGYCEAHSVLGVPFYAMSYVQGRIFKDVSLRAVASAKERRAIYAEAVRVLHSLSKIDIDAYGLRNLSSVRISWIDRQLATWYRQYQASRIPSADYSKMEQLYGNLVRELETSRDDLKHAPPSLVHGDFRIDNLVFHESRPECLAVLDWELVSLGSPTADLASLLCPYHMPEEAASVPVLRSVAFSSPRPPGIPTEDELIEMYLHKLHKIDTDRKQFLPNLRIFLAFALFKYAAIIYGVQSRAVHGNAASVHAVTLGSNAKYFVEGGMSALKTPWTPSFINTKNVSTAEDTIKQKVLCFVQHEIMPLEENFLTHIRSQNRWVPWKPLELLKSKAKNAGLWNFFLPKDLGGTMTALEYAPLAEITGRCPYAAEVFNCSAPDTGNIELLARYGTAEQKEQWLQPLLNGEIRSCFAMTEPEVASSDATNLSTSIESRGTKYIVNGRKWWTSGAMDKRCKLILLIGKGPERVLGNRKHRQHTILLIPMSAAGVKVLRPLTVFGFDDAPHGHAEVEFNNVVVSVSEALLHKEGAGFEAAQSRLGGGRLHHCMRLIGCGERALELLTKRAGERSVFGKKLIDNDAVRQQIAQCRCNVEAARSMTLSAARAVDGRNVRDVRRLVAVAKIMVPKLISEVVDSAIQIHGGLGVCQDSILSLLFAHARTLRLADGPDEVHSLNLAKMEISSMAKL</sequence>
<evidence type="ECO:0000259" key="23">
    <source>
        <dbReference type="Pfam" id="PF01636"/>
    </source>
</evidence>
<dbReference type="GO" id="GO:0033539">
    <property type="term" value="P:fatty acid beta-oxidation using acyl-CoA dehydrogenase"/>
    <property type="evidence" value="ECO:0007669"/>
    <property type="project" value="TreeGrafter"/>
</dbReference>
<reference evidence="26 27" key="1">
    <citation type="journal article" date="2018" name="Mol. Biol. Evol.">
        <title>Analysis of the draft genome of the red seaweed Gracilariopsis chorda provides insights into genome size evolution in Rhodophyta.</title>
        <authorList>
            <person name="Lee J."/>
            <person name="Yang E.C."/>
            <person name="Graf L."/>
            <person name="Yang J.H."/>
            <person name="Qiu H."/>
            <person name="Zel Zion U."/>
            <person name="Chan C.X."/>
            <person name="Stephens T.G."/>
            <person name="Weber A.P.M."/>
            <person name="Boo G.H."/>
            <person name="Boo S.M."/>
            <person name="Kim K.M."/>
            <person name="Shin Y."/>
            <person name="Jung M."/>
            <person name="Lee S.J."/>
            <person name="Yim H.S."/>
            <person name="Lee J.H."/>
            <person name="Bhattacharya D."/>
            <person name="Yoon H.S."/>
        </authorList>
    </citation>
    <scope>NUCLEOTIDE SEQUENCE [LARGE SCALE GENOMIC DNA]</scope>
    <source>
        <strain evidence="26 27">SKKU-2015</strain>
        <tissue evidence="26">Whole body</tissue>
    </source>
</reference>
<evidence type="ECO:0000256" key="5">
    <source>
        <dbReference type="ARBA" id="ARBA00009347"/>
    </source>
</evidence>
<dbReference type="InterPro" id="IPR006091">
    <property type="entry name" value="Acyl-CoA_Oxase/DH_mid-dom"/>
</dbReference>
<evidence type="ECO:0000256" key="10">
    <source>
        <dbReference type="ARBA" id="ARBA00023002"/>
    </source>
</evidence>
<proteinExistence type="inferred from homology"/>
<dbReference type="InterPro" id="IPR046373">
    <property type="entry name" value="Acyl-CoA_Oxase/DH_mid-dom_sf"/>
</dbReference>
<dbReference type="Proteomes" id="UP000247409">
    <property type="component" value="Unassembled WGS sequence"/>
</dbReference>
<evidence type="ECO:0000256" key="15">
    <source>
        <dbReference type="ARBA" id="ARBA00046026"/>
    </source>
</evidence>
<evidence type="ECO:0000256" key="9">
    <source>
        <dbReference type="ARBA" id="ARBA00022832"/>
    </source>
</evidence>
<dbReference type="InterPro" id="IPR013786">
    <property type="entry name" value="AcylCoA_DH/ox_N"/>
</dbReference>
<keyword evidence="12" id="KW-0472">Membrane</keyword>
<dbReference type="InterPro" id="IPR009075">
    <property type="entry name" value="AcylCo_DH/oxidase_C"/>
</dbReference>
<keyword evidence="11" id="KW-0443">Lipid metabolism</keyword>
<evidence type="ECO:0000256" key="6">
    <source>
        <dbReference type="ARBA" id="ARBA00011738"/>
    </source>
</evidence>
<comment type="catalytic activity">
    <reaction evidence="16">
        <text>a 2,3-saturated acyl-CoA + oxidized [electron-transfer flavoprotein] + H(+) = a (2E)-enoyl-CoA + reduced [electron-transfer flavoprotein]</text>
        <dbReference type="Rhea" id="RHEA:44704"/>
        <dbReference type="Rhea" id="RHEA-COMP:10685"/>
        <dbReference type="Rhea" id="RHEA-COMP:10686"/>
        <dbReference type="ChEBI" id="CHEBI:15378"/>
        <dbReference type="ChEBI" id="CHEBI:57692"/>
        <dbReference type="ChEBI" id="CHEBI:58307"/>
        <dbReference type="ChEBI" id="CHEBI:58856"/>
        <dbReference type="ChEBI" id="CHEBI:65111"/>
    </reaction>
    <physiologicalReaction direction="left-to-right" evidence="16">
        <dbReference type="Rhea" id="RHEA:44705"/>
    </physiologicalReaction>
</comment>
<evidence type="ECO:0000259" key="25">
    <source>
        <dbReference type="Pfam" id="PF02771"/>
    </source>
</evidence>
<evidence type="ECO:0000256" key="17">
    <source>
        <dbReference type="ARBA" id="ARBA00048020"/>
    </source>
</evidence>
<dbReference type="InterPro" id="IPR050741">
    <property type="entry name" value="Acyl-CoA_dehydrogenase"/>
</dbReference>
<evidence type="ECO:0000256" key="19">
    <source>
        <dbReference type="ARBA" id="ARBA00048395"/>
    </source>
</evidence>
<evidence type="ECO:0000313" key="26">
    <source>
        <dbReference type="EMBL" id="PXF48423.1"/>
    </source>
</evidence>
<dbReference type="AlphaFoldDB" id="A0A2V3J252"/>